<feature type="transmembrane region" description="Helical" evidence="6">
    <location>
        <begin position="44"/>
        <end position="69"/>
    </location>
</feature>
<dbReference type="SUPFAM" id="SSF103473">
    <property type="entry name" value="MFS general substrate transporter"/>
    <property type="match status" value="1"/>
</dbReference>
<feature type="transmembrane region" description="Helical" evidence="6">
    <location>
        <begin position="349"/>
        <end position="366"/>
    </location>
</feature>
<dbReference type="GO" id="GO:0005351">
    <property type="term" value="F:carbohydrate:proton symporter activity"/>
    <property type="evidence" value="ECO:0007669"/>
    <property type="project" value="TreeGrafter"/>
</dbReference>
<protein>
    <submittedName>
        <fullName evidence="8">General substrate transporter</fullName>
    </submittedName>
</protein>
<dbReference type="Gene3D" id="1.20.1250.20">
    <property type="entry name" value="MFS general substrate transporter like domains"/>
    <property type="match status" value="1"/>
</dbReference>
<dbReference type="Pfam" id="PF00083">
    <property type="entry name" value="Sugar_tr"/>
    <property type="match status" value="1"/>
</dbReference>
<evidence type="ECO:0000256" key="4">
    <source>
        <dbReference type="ARBA" id="ARBA00022989"/>
    </source>
</evidence>
<dbReference type="InterPro" id="IPR005829">
    <property type="entry name" value="Sugar_transporter_CS"/>
</dbReference>
<feature type="transmembrane region" description="Helical" evidence="6">
    <location>
        <begin position="314"/>
        <end position="337"/>
    </location>
</feature>
<accession>A0A6A5Y9Y2</accession>
<comment type="subcellular location">
    <subcellularLocation>
        <location evidence="1">Membrane</location>
        <topology evidence="1">Multi-pass membrane protein</topology>
    </subcellularLocation>
</comment>
<feature type="transmembrane region" description="Helical" evidence="6">
    <location>
        <begin position="441"/>
        <end position="463"/>
    </location>
</feature>
<feature type="transmembrane region" description="Helical" evidence="6">
    <location>
        <begin position="125"/>
        <end position="144"/>
    </location>
</feature>
<keyword evidence="4 6" id="KW-1133">Transmembrane helix</keyword>
<dbReference type="RefSeq" id="XP_033389910.1">
    <property type="nucleotide sequence ID" value="XM_033529794.1"/>
</dbReference>
<feature type="transmembrane region" description="Helical" evidence="6">
    <location>
        <begin position="373"/>
        <end position="395"/>
    </location>
</feature>
<dbReference type="InterPro" id="IPR050360">
    <property type="entry name" value="MFS_Sugar_Transporters"/>
</dbReference>
<dbReference type="GO" id="GO:0016020">
    <property type="term" value="C:membrane"/>
    <property type="evidence" value="ECO:0007669"/>
    <property type="project" value="UniProtKB-SubCell"/>
</dbReference>
<feature type="transmembrane region" description="Helical" evidence="6">
    <location>
        <begin position="156"/>
        <end position="177"/>
    </location>
</feature>
<evidence type="ECO:0000313" key="9">
    <source>
        <dbReference type="Proteomes" id="UP000799778"/>
    </source>
</evidence>
<dbReference type="PROSITE" id="PS00217">
    <property type="entry name" value="SUGAR_TRANSPORT_2"/>
    <property type="match status" value="1"/>
</dbReference>
<dbReference type="InterPro" id="IPR020846">
    <property type="entry name" value="MFS_dom"/>
</dbReference>
<dbReference type="PANTHER" id="PTHR48022">
    <property type="entry name" value="PLASTIDIC GLUCOSE TRANSPORTER 4"/>
    <property type="match status" value="1"/>
</dbReference>
<feature type="transmembrane region" description="Helical" evidence="6">
    <location>
        <begin position="222"/>
        <end position="240"/>
    </location>
</feature>
<dbReference type="InterPro" id="IPR005828">
    <property type="entry name" value="MFS_sugar_transport-like"/>
</dbReference>
<dbReference type="InterPro" id="IPR036259">
    <property type="entry name" value="MFS_trans_sf"/>
</dbReference>
<evidence type="ECO:0000256" key="6">
    <source>
        <dbReference type="SAM" id="Phobius"/>
    </source>
</evidence>
<dbReference type="PROSITE" id="PS00216">
    <property type="entry name" value="SUGAR_TRANSPORT_1"/>
    <property type="match status" value="1"/>
</dbReference>
<organism evidence="8 9">
    <name type="scientific">Aaosphaeria arxii CBS 175.79</name>
    <dbReference type="NCBI Taxonomy" id="1450172"/>
    <lineage>
        <taxon>Eukaryota</taxon>
        <taxon>Fungi</taxon>
        <taxon>Dikarya</taxon>
        <taxon>Ascomycota</taxon>
        <taxon>Pezizomycotina</taxon>
        <taxon>Dothideomycetes</taxon>
        <taxon>Pleosporomycetidae</taxon>
        <taxon>Pleosporales</taxon>
        <taxon>Pleosporales incertae sedis</taxon>
        <taxon>Aaosphaeria</taxon>
    </lineage>
</organism>
<feature type="domain" description="Major facilitator superfamily (MFS) profile" evidence="7">
    <location>
        <begin position="47"/>
        <end position="497"/>
    </location>
</feature>
<dbReference type="GeneID" id="54287191"/>
<keyword evidence="5 6" id="KW-0472">Membrane</keyword>
<evidence type="ECO:0000313" key="8">
    <source>
        <dbReference type="EMBL" id="KAF2021571.1"/>
    </source>
</evidence>
<gene>
    <name evidence="8" type="ORF">BU24DRAFT_430189</name>
</gene>
<dbReference type="PANTHER" id="PTHR48022:SF68">
    <property type="entry name" value="MAJOR FACILITATOR SUPERFAMILY (MFS) PROFILE DOMAIN-CONTAINING PROTEIN-RELATED"/>
    <property type="match status" value="1"/>
</dbReference>
<evidence type="ECO:0000256" key="2">
    <source>
        <dbReference type="ARBA" id="ARBA00010992"/>
    </source>
</evidence>
<evidence type="ECO:0000256" key="1">
    <source>
        <dbReference type="ARBA" id="ARBA00004141"/>
    </source>
</evidence>
<proteinExistence type="inferred from homology"/>
<comment type="similarity">
    <text evidence="2">Belongs to the major facilitator superfamily. Sugar transporter (TC 2.A.1.1) family.</text>
</comment>
<evidence type="ECO:0000259" key="7">
    <source>
        <dbReference type="PROSITE" id="PS50850"/>
    </source>
</evidence>
<evidence type="ECO:0000256" key="3">
    <source>
        <dbReference type="ARBA" id="ARBA00022692"/>
    </source>
</evidence>
<name>A0A6A5Y9Y2_9PLEO</name>
<feature type="transmembrane region" description="Helical" evidence="6">
    <location>
        <begin position="89"/>
        <end position="113"/>
    </location>
</feature>
<sequence length="535" mass="59035">MAEEKNAIPVMMEEKNEAATENAPPVSAFATLTRAQAVRTFWRLYITGLGVSVAGLYAGYANAVIGSIVANQGFINQYGTVKNPKTGKIALSATHIALWGAIYFVTAISIQTIGPMTADRFGRKFNMWLITLFITLVSTLQSIIIQCISKTWWEILIARTIAGFAGGLMGTSCMVYMSEIALPQFRGALLAAFSMAFALGQVFLATGLKVLEDTEPLAFRRIFFSEFVFTGLWLIPVLYIPESPAWYCSKGRDEDAKKSLRRLIGNVEGYDVELEYSVLKYETVKSKELADAVGTSDWKALCTRLNIKRCIAATLPFTFQNVCGVPLMFGYTVYFFQLAGVKDPFLGNLIKQMVLIVGILTSFYTVDRIGRRNLVLGGGAAMCTLNAVVGGLGFMKQNNASGVALVFLCSLWAFVYANTLAPIGWISLVEMSSPRLRAKTTSVAVTIQYLTGILFSYTVPLMLSEQNAGWGQKTGLFFAGTTAVYLIPCILLFPETKGRTYNELDELFERRIPAWKFATTKTAYNEEVEHQEETK</sequence>
<feature type="transmembrane region" description="Helical" evidence="6">
    <location>
        <begin position="401"/>
        <end position="429"/>
    </location>
</feature>
<feature type="transmembrane region" description="Helical" evidence="6">
    <location>
        <begin position="475"/>
        <end position="493"/>
    </location>
</feature>
<dbReference type="PROSITE" id="PS50850">
    <property type="entry name" value="MFS"/>
    <property type="match status" value="1"/>
</dbReference>
<keyword evidence="3 6" id="KW-0812">Transmembrane</keyword>
<evidence type="ECO:0000256" key="5">
    <source>
        <dbReference type="ARBA" id="ARBA00023136"/>
    </source>
</evidence>
<dbReference type="OrthoDB" id="2544694at2759"/>
<keyword evidence="9" id="KW-1185">Reference proteome</keyword>
<feature type="transmembrane region" description="Helical" evidence="6">
    <location>
        <begin position="189"/>
        <end position="210"/>
    </location>
</feature>
<dbReference type="AlphaFoldDB" id="A0A6A5Y9Y2"/>
<dbReference type="EMBL" id="ML978066">
    <property type="protein sequence ID" value="KAF2021571.1"/>
    <property type="molecule type" value="Genomic_DNA"/>
</dbReference>
<dbReference type="Proteomes" id="UP000799778">
    <property type="component" value="Unassembled WGS sequence"/>
</dbReference>
<reference evidence="8" key="1">
    <citation type="journal article" date="2020" name="Stud. Mycol.">
        <title>101 Dothideomycetes genomes: a test case for predicting lifestyles and emergence of pathogens.</title>
        <authorList>
            <person name="Haridas S."/>
            <person name="Albert R."/>
            <person name="Binder M."/>
            <person name="Bloem J."/>
            <person name="Labutti K."/>
            <person name="Salamov A."/>
            <person name="Andreopoulos B."/>
            <person name="Baker S."/>
            <person name="Barry K."/>
            <person name="Bills G."/>
            <person name="Bluhm B."/>
            <person name="Cannon C."/>
            <person name="Castanera R."/>
            <person name="Culley D."/>
            <person name="Daum C."/>
            <person name="Ezra D."/>
            <person name="Gonzalez J."/>
            <person name="Henrissat B."/>
            <person name="Kuo A."/>
            <person name="Liang C."/>
            <person name="Lipzen A."/>
            <person name="Lutzoni F."/>
            <person name="Magnuson J."/>
            <person name="Mondo S."/>
            <person name="Nolan M."/>
            <person name="Ohm R."/>
            <person name="Pangilinan J."/>
            <person name="Park H.-J."/>
            <person name="Ramirez L."/>
            <person name="Alfaro M."/>
            <person name="Sun H."/>
            <person name="Tritt A."/>
            <person name="Yoshinaga Y."/>
            <person name="Zwiers L.-H."/>
            <person name="Turgeon B."/>
            <person name="Goodwin S."/>
            <person name="Spatafora J."/>
            <person name="Crous P."/>
            <person name="Grigoriev I."/>
        </authorList>
    </citation>
    <scope>NUCLEOTIDE SEQUENCE</scope>
    <source>
        <strain evidence="8">CBS 175.79</strain>
    </source>
</reference>